<sequence length="77" mass="9056">MKGYENVLEPMNQLSAGFHGKFDSRVQQDANVTRTTEYQEALLYTMLVETSCFRYWGQGTWTDYARELYARGERFAK</sequence>
<accession>T2JPE8</accession>
<organism evidence="1 2">
    <name type="scientific">Crocosphaera watsonii WH 0402</name>
    <dbReference type="NCBI Taxonomy" id="1284629"/>
    <lineage>
        <taxon>Bacteria</taxon>
        <taxon>Bacillati</taxon>
        <taxon>Cyanobacteriota</taxon>
        <taxon>Cyanophyceae</taxon>
        <taxon>Oscillatoriophycideae</taxon>
        <taxon>Chroococcales</taxon>
        <taxon>Aphanothecaceae</taxon>
        <taxon>Crocosphaera</taxon>
    </lineage>
</organism>
<dbReference type="EMBL" id="CAQN01000543">
    <property type="protein sequence ID" value="CCQ67105.1"/>
    <property type="molecule type" value="Genomic_DNA"/>
</dbReference>
<gene>
    <name evidence="1" type="ORF">CWATWH0402_3206</name>
</gene>
<dbReference type="Proteomes" id="UP000018130">
    <property type="component" value="Unassembled WGS sequence"/>
</dbReference>
<proteinExistence type="predicted"/>
<name>T2JPE8_CROWT</name>
<evidence type="ECO:0000313" key="2">
    <source>
        <dbReference type="Proteomes" id="UP000018130"/>
    </source>
</evidence>
<dbReference type="AlphaFoldDB" id="T2JPE8"/>
<comment type="caution">
    <text evidence="1">The sequence shown here is derived from an EMBL/GenBank/DDBJ whole genome shotgun (WGS) entry which is preliminary data.</text>
</comment>
<reference evidence="1 2" key="1">
    <citation type="submission" date="2013-01" db="EMBL/GenBank/DDBJ databases">
        <authorList>
            <person name="Bench S."/>
        </authorList>
    </citation>
    <scope>NUCLEOTIDE SEQUENCE [LARGE SCALE GENOMIC DNA]</scope>
    <source>
        <strain evidence="1 2">WH 0402</strain>
    </source>
</reference>
<evidence type="ECO:0000313" key="1">
    <source>
        <dbReference type="EMBL" id="CCQ67105.1"/>
    </source>
</evidence>
<protein>
    <submittedName>
        <fullName evidence="1">Uncharacterized protein</fullName>
    </submittedName>
</protein>
<reference evidence="1 2" key="2">
    <citation type="submission" date="2013-09" db="EMBL/GenBank/DDBJ databases">
        <title>Whole genome comparison of six Crocosphaera watsonii strains with differing phenotypes.</title>
        <authorList>
            <person name="Bench S.R."/>
            <person name="Heller P."/>
            <person name="Frank I."/>
            <person name="Arciniega M."/>
            <person name="Shilova I.N."/>
            <person name="Zehr J.P."/>
        </authorList>
    </citation>
    <scope>NUCLEOTIDE SEQUENCE [LARGE SCALE GENOMIC DNA]</scope>
    <source>
        <strain evidence="1 2">WH 0402</strain>
    </source>
</reference>